<keyword evidence="2" id="KW-0472">Membrane</keyword>
<dbReference type="EMBL" id="WNWW01000751">
    <property type="protein sequence ID" value="KAF3422252.1"/>
    <property type="molecule type" value="Genomic_DNA"/>
</dbReference>
<comment type="caution">
    <text evidence="3">The sequence shown here is derived from an EMBL/GenBank/DDBJ whole genome shotgun (WGS) entry which is preliminary data.</text>
</comment>
<name>A0A833RSQ7_9HYME</name>
<keyword evidence="4" id="KW-1185">Reference proteome</keyword>
<sequence>MPVMTAIIGRKLFERGAKVTRHSSKNEVYAPPFCGISSIIHFCAARSGRKRLSSNALASQLYRSSSFNSSGRSSNCDPADDMYSDVSLEDDVIDLNHRMCATNTPCRSSPRSRSPTENPPDDVRFHQQHPAHPPPPYAYYPPPYPHLNPYGPYPYYPGGFYTPSYCSNDVPPQETKGPSWFSILLLIFLLVCVVSIVFYRSLSHEIRRRLNVRLPSLQVQPAQTAKRKSDAKQNYPTEFIVYSDVTDPLDRDFNLICEGCESQNGNYSKCIWDRSRNEGIIEYSSDNKIDVATDVSDTFNTFLMTNATLELEECNRNTELTKFADLNKSDSLDLPHYFCVIIKSICHFVVSSIFMIVE</sequence>
<dbReference type="AlphaFoldDB" id="A0A833RSQ7"/>
<protein>
    <submittedName>
        <fullName evidence="3">Uncharacterized protein</fullName>
    </submittedName>
</protein>
<evidence type="ECO:0000313" key="3">
    <source>
        <dbReference type="EMBL" id="KAF3422252.1"/>
    </source>
</evidence>
<feature type="transmembrane region" description="Helical" evidence="2">
    <location>
        <begin position="180"/>
        <end position="199"/>
    </location>
</feature>
<reference evidence="3" key="1">
    <citation type="submission" date="2019-11" db="EMBL/GenBank/DDBJ databases">
        <title>The nuclear and mitochondrial genomes of Frieseomelitta varia - a highly eusocial stingless bee (Meliponini) with a permanently sterile worker caste.</title>
        <authorList>
            <person name="Freitas F.C.P."/>
            <person name="Lourenco A.P."/>
            <person name="Nunes F.M.F."/>
            <person name="Paschoal A.R."/>
            <person name="Abreu F.C.P."/>
            <person name="Barbin F.O."/>
            <person name="Bataglia L."/>
            <person name="Cardoso-Junior C.A.M."/>
            <person name="Cervoni M.S."/>
            <person name="Silva S.R."/>
            <person name="Dalarmi F."/>
            <person name="Del Lama M.A."/>
            <person name="Depintor T.S."/>
            <person name="Ferreira K.M."/>
            <person name="Goria P.S."/>
            <person name="Jaskot M.C."/>
            <person name="Lago D.C."/>
            <person name="Luna-Lucena D."/>
            <person name="Moda L.M."/>
            <person name="Nascimento L."/>
            <person name="Pedrino M."/>
            <person name="Rabico F.O."/>
            <person name="Sanches F.C."/>
            <person name="Santos D.E."/>
            <person name="Santos C.G."/>
            <person name="Vieira J."/>
            <person name="Lopes T.F."/>
            <person name="Barchuk A.R."/>
            <person name="Hartfelder K."/>
            <person name="Simoes Z.L.P."/>
            <person name="Bitondi M.M.G."/>
            <person name="Pinheiro D.G."/>
        </authorList>
    </citation>
    <scope>NUCLEOTIDE SEQUENCE</scope>
    <source>
        <strain evidence="3">USP_RPSP 00005682</strain>
        <tissue evidence="3">Whole individual</tissue>
    </source>
</reference>
<feature type="region of interest" description="Disordered" evidence="1">
    <location>
        <begin position="104"/>
        <end position="137"/>
    </location>
</feature>
<feature type="compositionally biased region" description="Low complexity" evidence="1">
    <location>
        <begin position="104"/>
        <end position="116"/>
    </location>
</feature>
<keyword evidence="2" id="KW-1133">Transmembrane helix</keyword>
<dbReference type="Proteomes" id="UP000655588">
    <property type="component" value="Unassembled WGS sequence"/>
</dbReference>
<evidence type="ECO:0000256" key="2">
    <source>
        <dbReference type="SAM" id="Phobius"/>
    </source>
</evidence>
<evidence type="ECO:0000313" key="4">
    <source>
        <dbReference type="Proteomes" id="UP000655588"/>
    </source>
</evidence>
<evidence type="ECO:0000256" key="1">
    <source>
        <dbReference type="SAM" id="MobiDB-lite"/>
    </source>
</evidence>
<proteinExistence type="predicted"/>
<keyword evidence="2" id="KW-0812">Transmembrane</keyword>
<gene>
    <name evidence="3" type="ORF">E2986_05582</name>
</gene>
<feature type="transmembrane region" description="Helical" evidence="2">
    <location>
        <begin position="337"/>
        <end position="357"/>
    </location>
</feature>
<accession>A0A833RSQ7</accession>
<organism evidence="3 4">
    <name type="scientific">Frieseomelitta varia</name>
    <dbReference type="NCBI Taxonomy" id="561572"/>
    <lineage>
        <taxon>Eukaryota</taxon>
        <taxon>Metazoa</taxon>
        <taxon>Ecdysozoa</taxon>
        <taxon>Arthropoda</taxon>
        <taxon>Hexapoda</taxon>
        <taxon>Insecta</taxon>
        <taxon>Pterygota</taxon>
        <taxon>Neoptera</taxon>
        <taxon>Endopterygota</taxon>
        <taxon>Hymenoptera</taxon>
        <taxon>Apocrita</taxon>
        <taxon>Aculeata</taxon>
        <taxon>Apoidea</taxon>
        <taxon>Anthophila</taxon>
        <taxon>Apidae</taxon>
        <taxon>Frieseomelitta</taxon>
    </lineage>
</organism>